<organism evidence="7 8">
    <name type="scientific">Catenuloplanes nepalensis</name>
    <dbReference type="NCBI Taxonomy" id="587533"/>
    <lineage>
        <taxon>Bacteria</taxon>
        <taxon>Bacillati</taxon>
        <taxon>Actinomycetota</taxon>
        <taxon>Actinomycetes</taxon>
        <taxon>Micromonosporales</taxon>
        <taxon>Micromonosporaceae</taxon>
        <taxon>Catenuloplanes</taxon>
    </lineage>
</organism>
<proteinExistence type="predicted"/>
<evidence type="ECO:0000256" key="2">
    <source>
        <dbReference type="ARBA" id="ARBA00022692"/>
    </source>
</evidence>
<evidence type="ECO:0000256" key="4">
    <source>
        <dbReference type="ARBA" id="ARBA00023136"/>
    </source>
</evidence>
<comment type="subcellular location">
    <subcellularLocation>
        <location evidence="1">Cell membrane</location>
        <topology evidence="1">Multi-pass membrane protein</topology>
    </subcellularLocation>
</comment>
<keyword evidence="4 5" id="KW-0472">Membrane</keyword>
<dbReference type="InterPro" id="IPR036640">
    <property type="entry name" value="ABC1_TM_sf"/>
</dbReference>
<evidence type="ECO:0000256" key="1">
    <source>
        <dbReference type="ARBA" id="ARBA00004651"/>
    </source>
</evidence>
<keyword evidence="3 5" id="KW-1133">Transmembrane helix</keyword>
<keyword evidence="2 5" id="KW-0812">Transmembrane</keyword>
<sequence>MPGWLACHARAQGDTVRAANADLTAETVDAIQGLRELTVFDLTAVRQDTVSRAAGRLRRAQRAHASRGGMEKAAIDALVTVGTLAVLLAAGILTAGGRMNVAVFPVAVVIAAFSFTPVITVAARDLNLAAAAAARITGLLAQPSPVPETALL</sequence>
<dbReference type="EMBL" id="JAUSRA010000001">
    <property type="protein sequence ID" value="MDP9792965.1"/>
    <property type="molecule type" value="Genomic_DNA"/>
</dbReference>
<evidence type="ECO:0000256" key="5">
    <source>
        <dbReference type="SAM" id="Phobius"/>
    </source>
</evidence>
<accession>A0ABT9MNG0</accession>
<feature type="transmembrane region" description="Helical" evidence="5">
    <location>
        <begin position="101"/>
        <end position="123"/>
    </location>
</feature>
<name>A0ABT9MNG0_9ACTN</name>
<evidence type="ECO:0000313" key="7">
    <source>
        <dbReference type="EMBL" id="MDP9792965.1"/>
    </source>
</evidence>
<comment type="caution">
    <text evidence="7">The sequence shown here is derived from an EMBL/GenBank/DDBJ whole genome shotgun (WGS) entry which is preliminary data.</text>
</comment>
<feature type="domain" description="ABC transmembrane type-1" evidence="6">
    <location>
        <begin position="1"/>
        <end position="122"/>
    </location>
</feature>
<dbReference type="Gene3D" id="1.20.1560.10">
    <property type="entry name" value="ABC transporter type 1, transmembrane domain"/>
    <property type="match status" value="1"/>
</dbReference>
<dbReference type="PROSITE" id="PS50929">
    <property type="entry name" value="ABC_TM1F"/>
    <property type="match status" value="1"/>
</dbReference>
<keyword evidence="8" id="KW-1185">Reference proteome</keyword>
<evidence type="ECO:0000313" key="8">
    <source>
        <dbReference type="Proteomes" id="UP001240984"/>
    </source>
</evidence>
<feature type="transmembrane region" description="Helical" evidence="5">
    <location>
        <begin position="73"/>
        <end position="95"/>
    </location>
</feature>
<reference evidence="7 8" key="1">
    <citation type="submission" date="2023-07" db="EMBL/GenBank/DDBJ databases">
        <title>Sequencing the genomes of 1000 actinobacteria strains.</title>
        <authorList>
            <person name="Klenk H.-P."/>
        </authorList>
    </citation>
    <scope>NUCLEOTIDE SEQUENCE [LARGE SCALE GENOMIC DNA]</scope>
    <source>
        <strain evidence="7 8">DSM 44710</strain>
    </source>
</reference>
<dbReference type="RefSeq" id="WP_306827851.1">
    <property type="nucleotide sequence ID" value="NZ_JAUSRA010000001.1"/>
</dbReference>
<evidence type="ECO:0000259" key="6">
    <source>
        <dbReference type="PROSITE" id="PS50929"/>
    </source>
</evidence>
<dbReference type="InterPro" id="IPR011527">
    <property type="entry name" value="ABC1_TM_dom"/>
</dbReference>
<dbReference type="SUPFAM" id="SSF90123">
    <property type="entry name" value="ABC transporter transmembrane region"/>
    <property type="match status" value="1"/>
</dbReference>
<protein>
    <submittedName>
        <fullName evidence="7">ABC-type transport system involved in cytochrome bd biosynthesis fused ATPase/permease subunit</fullName>
    </submittedName>
</protein>
<evidence type="ECO:0000256" key="3">
    <source>
        <dbReference type="ARBA" id="ARBA00022989"/>
    </source>
</evidence>
<gene>
    <name evidence="7" type="ORF">J2S43_001477</name>
</gene>
<dbReference type="Proteomes" id="UP001240984">
    <property type="component" value="Unassembled WGS sequence"/>
</dbReference>